<dbReference type="Proteomes" id="UP000824001">
    <property type="component" value="Unassembled WGS sequence"/>
</dbReference>
<dbReference type="GO" id="GO:0003677">
    <property type="term" value="F:DNA binding"/>
    <property type="evidence" value="ECO:0007669"/>
    <property type="project" value="UniProtKB-KW"/>
</dbReference>
<keyword evidence="2 5" id="KW-0238">DNA-binding</keyword>
<evidence type="ECO:0000313" key="6">
    <source>
        <dbReference type="Proteomes" id="UP000824001"/>
    </source>
</evidence>
<dbReference type="PROSITE" id="PS50995">
    <property type="entry name" value="HTH_MARR_2"/>
    <property type="match status" value="1"/>
</dbReference>
<evidence type="ECO:0000256" key="1">
    <source>
        <dbReference type="ARBA" id="ARBA00023015"/>
    </source>
</evidence>
<evidence type="ECO:0000256" key="3">
    <source>
        <dbReference type="ARBA" id="ARBA00023163"/>
    </source>
</evidence>
<reference evidence="5" key="1">
    <citation type="submission" date="2020-10" db="EMBL/GenBank/DDBJ databases">
        <authorList>
            <person name="Gilroy R."/>
        </authorList>
    </citation>
    <scope>NUCLEOTIDE SEQUENCE</scope>
    <source>
        <strain evidence="5">ChiHjej10B9-9673</strain>
    </source>
</reference>
<dbReference type="SMART" id="SM00347">
    <property type="entry name" value="HTH_MARR"/>
    <property type="match status" value="1"/>
</dbReference>
<proteinExistence type="predicted"/>
<comment type="caution">
    <text evidence="5">The sequence shown here is derived from an EMBL/GenBank/DDBJ whole genome shotgun (WGS) entry which is preliminary data.</text>
</comment>
<reference evidence="5" key="2">
    <citation type="journal article" date="2021" name="PeerJ">
        <title>Extensive microbial diversity within the chicken gut microbiome revealed by metagenomics and culture.</title>
        <authorList>
            <person name="Gilroy R."/>
            <person name="Ravi A."/>
            <person name="Getino M."/>
            <person name="Pursley I."/>
            <person name="Horton D.L."/>
            <person name="Alikhan N.F."/>
            <person name="Baker D."/>
            <person name="Gharbi K."/>
            <person name="Hall N."/>
            <person name="Watson M."/>
            <person name="Adriaenssens E.M."/>
            <person name="Foster-Nyarko E."/>
            <person name="Jarju S."/>
            <person name="Secka A."/>
            <person name="Antonio M."/>
            <person name="Oren A."/>
            <person name="Chaudhuri R.R."/>
            <person name="La Ragione R."/>
            <person name="Hildebrand F."/>
            <person name="Pallen M.J."/>
        </authorList>
    </citation>
    <scope>NUCLEOTIDE SEQUENCE</scope>
    <source>
        <strain evidence="5">ChiHjej10B9-9673</strain>
    </source>
</reference>
<evidence type="ECO:0000259" key="4">
    <source>
        <dbReference type="PROSITE" id="PS50995"/>
    </source>
</evidence>
<feature type="domain" description="HTH marR-type" evidence="4">
    <location>
        <begin position="1"/>
        <end position="139"/>
    </location>
</feature>
<dbReference type="Gene3D" id="1.10.10.10">
    <property type="entry name" value="Winged helix-like DNA-binding domain superfamily/Winged helix DNA-binding domain"/>
    <property type="match status" value="1"/>
</dbReference>
<dbReference type="InterPro" id="IPR036388">
    <property type="entry name" value="WH-like_DNA-bd_sf"/>
</dbReference>
<dbReference type="SUPFAM" id="SSF46785">
    <property type="entry name" value="Winged helix' DNA-binding domain"/>
    <property type="match status" value="1"/>
</dbReference>
<protein>
    <submittedName>
        <fullName evidence="5">Winged helix DNA-binding protein</fullName>
    </submittedName>
</protein>
<gene>
    <name evidence="5" type="ORF">IAC18_03270</name>
</gene>
<dbReference type="PRINTS" id="PR00598">
    <property type="entry name" value="HTHMARR"/>
</dbReference>
<dbReference type="EMBL" id="DVJK01000090">
    <property type="protein sequence ID" value="HIS66566.1"/>
    <property type="molecule type" value="Genomic_DNA"/>
</dbReference>
<dbReference type="PANTHER" id="PTHR42756:SF1">
    <property type="entry name" value="TRANSCRIPTIONAL REPRESSOR OF EMRAB OPERON"/>
    <property type="match status" value="1"/>
</dbReference>
<name>A0A9D1FDJ1_9FIRM</name>
<keyword evidence="3" id="KW-0804">Transcription</keyword>
<keyword evidence="1" id="KW-0805">Transcription regulation</keyword>
<dbReference type="AlphaFoldDB" id="A0A9D1FDJ1"/>
<dbReference type="GO" id="GO:0003700">
    <property type="term" value="F:DNA-binding transcription factor activity"/>
    <property type="evidence" value="ECO:0007669"/>
    <property type="project" value="InterPro"/>
</dbReference>
<accession>A0A9D1FDJ1</accession>
<sequence length="146" mass="16824">MDIDLGEMLRDSRCISNRLHRRGSRALAEQGVTDVQARVILYLLKHADTGASLTDVHRELHFSMAAASGLIKRLREKGYIRVEACALDERRKLLYVTEKGSRVREVLDSTLRAIPYQLYRGFTEEEVATLHRLQKKMLRNLEQSET</sequence>
<organism evidence="5 6">
    <name type="scientific">Candidatus Scatomorpha merdipullorum</name>
    <dbReference type="NCBI Taxonomy" id="2840927"/>
    <lineage>
        <taxon>Bacteria</taxon>
        <taxon>Bacillati</taxon>
        <taxon>Bacillota</taxon>
        <taxon>Clostridia</taxon>
        <taxon>Eubacteriales</taxon>
        <taxon>Candidatus Scatomorpha</taxon>
    </lineage>
</organism>
<dbReference type="PANTHER" id="PTHR42756">
    <property type="entry name" value="TRANSCRIPTIONAL REGULATOR, MARR"/>
    <property type="match status" value="1"/>
</dbReference>
<dbReference type="InterPro" id="IPR036390">
    <property type="entry name" value="WH_DNA-bd_sf"/>
</dbReference>
<dbReference type="Pfam" id="PF12802">
    <property type="entry name" value="MarR_2"/>
    <property type="match status" value="1"/>
</dbReference>
<dbReference type="InterPro" id="IPR000835">
    <property type="entry name" value="HTH_MarR-typ"/>
</dbReference>
<evidence type="ECO:0000256" key="2">
    <source>
        <dbReference type="ARBA" id="ARBA00023125"/>
    </source>
</evidence>
<evidence type="ECO:0000313" key="5">
    <source>
        <dbReference type="EMBL" id="HIS66566.1"/>
    </source>
</evidence>